<keyword evidence="5" id="KW-0808">Transferase</keyword>
<evidence type="ECO:0000256" key="48">
    <source>
        <dbReference type="ARBA" id="ARBA00049422"/>
    </source>
</evidence>
<keyword evidence="6" id="KW-0702">S-nitrosylation</keyword>
<evidence type="ECO:0000256" key="43">
    <source>
        <dbReference type="ARBA" id="ARBA00049019"/>
    </source>
</evidence>
<comment type="catalytic activity">
    <reaction evidence="15">
        <text>(3R)-hydroxydecanoyl-[ACP] = (2E)-decenoyl-[ACP] + H2O</text>
        <dbReference type="Rhea" id="RHEA:41860"/>
        <dbReference type="Rhea" id="RHEA-COMP:9638"/>
        <dbReference type="Rhea" id="RHEA-COMP:9639"/>
        <dbReference type="ChEBI" id="CHEBI:15377"/>
        <dbReference type="ChEBI" id="CHEBI:78466"/>
        <dbReference type="ChEBI" id="CHEBI:78467"/>
    </reaction>
    <physiologicalReaction direction="left-to-right" evidence="15">
        <dbReference type="Rhea" id="RHEA:41861"/>
    </physiologicalReaction>
</comment>
<comment type="catalytic activity">
    <reaction evidence="34">
        <text>(2E)-dodecenoyl-[ACP] + NADPH + H(+) = dodecanoyl-[ACP] + NADP(+)</text>
        <dbReference type="Rhea" id="RHEA:41880"/>
        <dbReference type="Rhea" id="RHEA-COMP:9643"/>
        <dbReference type="Rhea" id="RHEA-COMP:9644"/>
        <dbReference type="ChEBI" id="CHEBI:15378"/>
        <dbReference type="ChEBI" id="CHEBI:57783"/>
        <dbReference type="ChEBI" id="CHEBI:58349"/>
        <dbReference type="ChEBI" id="CHEBI:65264"/>
        <dbReference type="ChEBI" id="CHEBI:78472"/>
    </reaction>
    <physiologicalReaction direction="left-to-right" evidence="34">
        <dbReference type="Rhea" id="RHEA:41881"/>
    </physiologicalReaction>
</comment>
<evidence type="ECO:0000256" key="18">
    <source>
        <dbReference type="ARBA" id="ARBA00023399"/>
    </source>
</evidence>
<dbReference type="Gene3D" id="3.40.50.1820">
    <property type="entry name" value="alpha/beta hydrolase"/>
    <property type="match status" value="1"/>
</dbReference>
<dbReference type="Pfam" id="PF00698">
    <property type="entry name" value="Acyl_transf_1"/>
    <property type="match status" value="1"/>
</dbReference>
<dbReference type="InterPro" id="IPR014043">
    <property type="entry name" value="Acyl_transferase_dom"/>
</dbReference>
<keyword evidence="8" id="KW-0045">Antibiotic biosynthesis</keyword>
<feature type="region of interest" description="N-terminal hotdog fold" evidence="52">
    <location>
        <begin position="1038"/>
        <end position="1177"/>
    </location>
</feature>
<evidence type="ECO:0000256" key="39">
    <source>
        <dbReference type="ARBA" id="ARBA00048650"/>
    </source>
</evidence>
<dbReference type="InterPro" id="IPR036736">
    <property type="entry name" value="ACP-like_sf"/>
</dbReference>
<comment type="catalytic activity">
    <reaction evidence="25">
        <text>3-oxodecanoyl-[ACP] + NADPH + H(+) = (3R)-hydroxydecanoyl-[ACP] + NADP(+)</text>
        <dbReference type="Rhea" id="RHEA:41856"/>
        <dbReference type="Rhea" id="RHEA-COMP:9637"/>
        <dbReference type="Rhea" id="RHEA-COMP:9638"/>
        <dbReference type="ChEBI" id="CHEBI:15378"/>
        <dbReference type="ChEBI" id="CHEBI:57783"/>
        <dbReference type="ChEBI" id="CHEBI:58349"/>
        <dbReference type="ChEBI" id="CHEBI:78464"/>
        <dbReference type="ChEBI" id="CHEBI:78466"/>
    </reaction>
    <physiologicalReaction direction="left-to-right" evidence="25">
        <dbReference type="Rhea" id="RHEA:41857"/>
    </physiologicalReaction>
</comment>
<comment type="catalytic activity">
    <reaction evidence="13">
        <text>(3R)-hydroxydodecanoyl-[ACP] = (2E)-dodecenoyl-[ACP] + H2O</text>
        <dbReference type="Rhea" id="RHEA:41876"/>
        <dbReference type="Rhea" id="RHEA-COMP:9642"/>
        <dbReference type="Rhea" id="RHEA-COMP:9643"/>
        <dbReference type="ChEBI" id="CHEBI:15377"/>
        <dbReference type="ChEBI" id="CHEBI:78470"/>
        <dbReference type="ChEBI" id="CHEBI:78472"/>
    </reaction>
    <physiologicalReaction direction="left-to-right" evidence="13">
        <dbReference type="Rhea" id="RHEA:41877"/>
    </physiologicalReaction>
</comment>
<evidence type="ECO:0000256" key="50">
    <source>
        <dbReference type="ARBA" id="ARBA00049521"/>
    </source>
</evidence>
<evidence type="ECO:0000256" key="52">
    <source>
        <dbReference type="PROSITE-ProRule" id="PRU01363"/>
    </source>
</evidence>
<comment type="catalytic activity">
    <reaction evidence="43">
        <text>(2E)-octadecenoyl-[ACP] + NADPH + H(+) = octadecanoyl-[ACP] + NADP(+)</text>
        <dbReference type="Rhea" id="RHEA:41928"/>
        <dbReference type="Rhea" id="RHEA-COMP:9655"/>
        <dbReference type="Rhea" id="RHEA-COMP:9656"/>
        <dbReference type="ChEBI" id="CHEBI:15378"/>
        <dbReference type="ChEBI" id="CHEBI:57783"/>
        <dbReference type="ChEBI" id="CHEBI:58349"/>
        <dbReference type="ChEBI" id="CHEBI:78489"/>
        <dbReference type="ChEBI" id="CHEBI:78495"/>
    </reaction>
    <physiologicalReaction direction="left-to-right" evidence="43">
        <dbReference type="Rhea" id="RHEA:41929"/>
    </physiologicalReaction>
</comment>
<reference evidence="57 58" key="2">
    <citation type="journal article" date="2023" name="ChemBioChem">
        <title>Acyltransferase Domain Exchange between Two Independent Type I Polyketide Synthases in the Same Producer Strain of Macrolide Antibiotics.</title>
        <authorList>
            <person name="Kudo F."/>
            <person name="Kishikawa K."/>
            <person name="Tsuboi K."/>
            <person name="Kido T."/>
            <person name="Usui T."/>
            <person name="Hashimoto J."/>
            <person name="Shin-Ya K."/>
            <person name="Miyanaga A."/>
            <person name="Eguchi T."/>
        </authorList>
    </citation>
    <scope>NUCLEOTIDE SEQUENCE [LARGE SCALE GENOMIC DNA]</scope>
    <source>
        <strain evidence="57 58">A-8890</strain>
    </source>
</reference>
<comment type="catalytic activity">
    <reaction evidence="38">
        <text>3-oxohexanoyl-[ACP] + NADPH + H(+) = (3R)-hydroxyhexanoyl-[ACP] + NADP(+)</text>
        <dbReference type="Rhea" id="RHEA:41824"/>
        <dbReference type="Rhea" id="RHEA-COMP:9629"/>
        <dbReference type="Rhea" id="RHEA-COMP:9630"/>
        <dbReference type="ChEBI" id="CHEBI:15378"/>
        <dbReference type="ChEBI" id="CHEBI:57783"/>
        <dbReference type="ChEBI" id="CHEBI:58349"/>
        <dbReference type="ChEBI" id="CHEBI:78456"/>
        <dbReference type="ChEBI" id="CHEBI:78457"/>
    </reaction>
    <physiologicalReaction direction="left-to-right" evidence="38">
        <dbReference type="Rhea" id="RHEA:41825"/>
    </physiologicalReaction>
</comment>
<keyword evidence="10" id="KW-0511">Multifunctional enzyme</keyword>
<dbReference type="InterPro" id="IPR049900">
    <property type="entry name" value="PKS_mFAS_DH"/>
</dbReference>
<comment type="catalytic activity">
    <reaction evidence="37">
        <text>a fatty acyl-[ACP] + malonyl-[ACP] + H(+) = a 3-oxoacyl-[ACP] + holo-[ACP] + CO2</text>
        <dbReference type="Rhea" id="RHEA:22836"/>
        <dbReference type="Rhea" id="RHEA-COMP:9623"/>
        <dbReference type="Rhea" id="RHEA-COMP:9685"/>
        <dbReference type="Rhea" id="RHEA-COMP:9916"/>
        <dbReference type="Rhea" id="RHEA-COMP:14125"/>
        <dbReference type="ChEBI" id="CHEBI:15378"/>
        <dbReference type="ChEBI" id="CHEBI:16526"/>
        <dbReference type="ChEBI" id="CHEBI:64479"/>
        <dbReference type="ChEBI" id="CHEBI:78449"/>
        <dbReference type="ChEBI" id="CHEBI:78776"/>
        <dbReference type="ChEBI" id="CHEBI:138651"/>
        <dbReference type="EC" id="2.3.1.41"/>
    </reaction>
    <physiologicalReaction direction="left-to-right" evidence="37">
        <dbReference type="Rhea" id="RHEA:22837"/>
    </physiologicalReaction>
</comment>
<dbReference type="CDD" id="cd08956">
    <property type="entry name" value="KR_3_FAS_SDR_x"/>
    <property type="match status" value="1"/>
</dbReference>
<evidence type="ECO:0000256" key="5">
    <source>
        <dbReference type="ARBA" id="ARBA00022679"/>
    </source>
</evidence>
<comment type="pathway">
    <text evidence="2">Lipid metabolism.</text>
</comment>
<feature type="region of interest" description="Disordered" evidence="53">
    <location>
        <begin position="530"/>
        <end position="567"/>
    </location>
</feature>
<evidence type="ECO:0000259" key="56">
    <source>
        <dbReference type="PROSITE" id="PS52019"/>
    </source>
</evidence>
<comment type="catalytic activity">
    <reaction evidence="27">
        <text>(2E)-butenoyl-[ACP] + NADPH + H(+) = butanoyl-[ACP] + NADP(+)</text>
        <dbReference type="Rhea" id="RHEA:41812"/>
        <dbReference type="Rhea" id="RHEA-COMP:9627"/>
        <dbReference type="Rhea" id="RHEA-COMP:9628"/>
        <dbReference type="ChEBI" id="CHEBI:15378"/>
        <dbReference type="ChEBI" id="CHEBI:57783"/>
        <dbReference type="ChEBI" id="CHEBI:58349"/>
        <dbReference type="ChEBI" id="CHEBI:78453"/>
        <dbReference type="ChEBI" id="CHEBI:78454"/>
    </reaction>
    <physiologicalReaction direction="left-to-right" evidence="27">
        <dbReference type="Rhea" id="RHEA:41813"/>
    </physiologicalReaction>
</comment>
<dbReference type="InterPro" id="IPR016036">
    <property type="entry name" value="Malonyl_transacylase_ACP-bd"/>
</dbReference>
<evidence type="ECO:0000256" key="41">
    <source>
        <dbReference type="ARBA" id="ARBA00048704"/>
    </source>
</evidence>
<dbReference type="InterPro" id="IPR036291">
    <property type="entry name" value="NAD(P)-bd_dom_sf"/>
</dbReference>
<keyword evidence="3" id="KW-0596">Phosphopantetheine</keyword>
<evidence type="ECO:0000256" key="2">
    <source>
        <dbReference type="ARBA" id="ARBA00005189"/>
    </source>
</evidence>
<evidence type="ECO:0000256" key="26">
    <source>
        <dbReference type="ARBA" id="ARBA00047451"/>
    </source>
</evidence>
<dbReference type="SMART" id="SM01294">
    <property type="entry name" value="PKS_PP_betabranch"/>
    <property type="match status" value="1"/>
</dbReference>
<evidence type="ECO:0000256" key="10">
    <source>
        <dbReference type="ARBA" id="ARBA00023268"/>
    </source>
</evidence>
<dbReference type="InterPro" id="IPR018201">
    <property type="entry name" value="Ketoacyl_synth_AS"/>
</dbReference>
<evidence type="ECO:0000256" key="49">
    <source>
        <dbReference type="ARBA" id="ARBA00049449"/>
    </source>
</evidence>
<dbReference type="InterPro" id="IPR042104">
    <property type="entry name" value="PKS_dehydratase_sf"/>
</dbReference>
<comment type="catalytic activity">
    <reaction evidence="16">
        <text>a (3R)-hydroxyacyl-[ACP] = a (2E)-enoyl-[ACP] + H2O</text>
        <dbReference type="Rhea" id="RHEA:13097"/>
        <dbReference type="Rhea" id="RHEA-COMP:9925"/>
        <dbReference type="Rhea" id="RHEA-COMP:9945"/>
        <dbReference type="ChEBI" id="CHEBI:15377"/>
        <dbReference type="ChEBI" id="CHEBI:78784"/>
        <dbReference type="ChEBI" id="CHEBI:78827"/>
        <dbReference type="EC" id="4.2.1.59"/>
    </reaction>
    <physiologicalReaction direction="left-to-right" evidence="16">
        <dbReference type="Rhea" id="RHEA:13098"/>
    </physiologicalReaction>
</comment>
<dbReference type="PROSITE" id="PS52019">
    <property type="entry name" value="PKS_MFAS_DH"/>
    <property type="match status" value="1"/>
</dbReference>
<dbReference type="PANTHER" id="PTHR43775:SF51">
    <property type="entry name" value="INACTIVE PHENOLPHTHIOCEROL SYNTHESIS POLYKETIDE SYNTHASE TYPE I PKS1-RELATED"/>
    <property type="match status" value="1"/>
</dbReference>
<comment type="catalytic activity">
    <reaction evidence="30">
        <text>(2E)-hexenoyl-[ACP] + NADPH + H(+) = hexanoyl-[ACP] + NADP(+)</text>
        <dbReference type="Rhea" id="RHEA:41832"/>
        <dbReference type="Rhea" id="RHEA-COMP:9631"/>
        <dbReference type="Rhea" id="RHEA-COMP:9632"/>
        <dbReference type="ChEBI" id="CHEBI:15378"/>
        <dbReference type="ChEBI" id="CHEBI:57783"/>
        <dbReference type="ChEBI" id="CHEBI:58349"/>
        <dbReference type="ChEBI" id="CHEBI:78458"/>
        <dbReference type="ChEBI" id="CHEBI:78459"/>
    </reaction>
    <physiologicalReaction direction="left-to-right" evidence="30">
        <dbReference type="Rhea" id="RHEA:41833"/>
    </physiologicalReaction>
</comment>
<dbReference type="InterPro" id="IPR014030">
    <property type="entry name" value="Ketoacyl_synth_N"/>
</dbReference>
<dbReference type="InterPro" id="IPR020807">
    <property type="entry name" value="PKS_DH"/>
</dbReference>
<evidence type="ECO:0000256" key="14">
    <source>
        <dbReference type="ARBA" id="ARBA00023373"/>
    </source>
</evidence>
<comment type="catalytic activity">
    <reaction evidence="22">
        <text>3-oxooctadecanoyl-[ACP] + NADPH + H(+) = (3R)-hydroxyoctadecanoyl-[ACP] + NADP(+)</text>
        <dbReference type="Rhea" id="RHEA:41920"/>
        <dbReference type="Rhea" id="RHEA-COMP:9653"/>
        <dbReference type="Rhea" id="RHEA-COMP:9654"/>
        <dbReference type="ChEBI" id="CHEBI:15378"/>
        <dbReference type="ChEBI" id="CHEBI:57783"/>
        <dbReference type="ChEBI" id="CHEBI:58349"/>
        <dbReference type="ChEBI" id="CHEBI:78487"/>
        <dbReference type="ChEBI" id="CHEBI:78488"/>
    </reaction>
    <physiologicalReaction direction="left-to-right" evidence="22">
        <dbReference type="Rhea" id="RHEA:41921"/>
    </physiologicalReaction>
</comment>
<feature type="active site" description="Proton acceptor; for dehydratase activity" evidence="52">
    <location>
        <position position="1070"/>
    </location>
</feature>
<comment type="catalytic activity">
    <reaction evidence="28">
        <text>dodecanoyl-[ACP] + malonyl-[ACP] + H(+) = 3-oxotetradecanoyl-[ACP] + holo-[ACP] + CO2</text>
        <dbReference type="Rhea" id="RHEA:41884"/>
        <dbReference type="Rhea" id="RHEA-COMP:9623"/>
        <dbReference type="Rhea" id="RHEA-COMP:9644"/>
        <dbReference type="Rhea" id="RHEA-COMP:9645"/>
        <dbReference type="Rhea" id="RHEA-COMP:9685"/>
        <dbReference type="ChEBI" id="CHEBI:15378"/>
        <dbReference type="ChEBI" id="CHEBI:16526"/>
        <dbReference type="ChEBI" id="CHEBI:64479"/>
        <dbReference type="ChEBI" id="CHEBI:65264"/>
        <dbReference type="ChEBI" id="CHEBI:78449"/>
        <dbReference type="ChEBI" id="CHEBI:78473"/>
    </reaction>
    <physiologicalReaction direction="left-to-right" evidence="28">
        <dbReference type="Rhea" id="RHEA:41885"/>
    </physiologicalReaction>
</comment>
<feature type="active site" description="Proton donor; for dehydratase activity" evidence="52">
    <location>
        <position position="1252"/>
    </location>
</feature>
<accession>A0ABN5VE26</accession>
<evidence type="ECO:0000256" key="32">
    <source>
        <dbReference type="ARBA" id="ARBA00047961"/>
    </source>
</evidence>
<evidence type="ECO:0000256" key="33">
    <source>
        <dbReference type="ARBA" id="ARBA00048051"/>
    </source>
</evidence>
<dbReference type="PROSITE" id="PS50075">
    <property type="entry name" value="CARRIER"/>
    <property type="match status" value="1"/>
</dbReference>
<evidence type="ECO:0000259" key="54">
    <source>
        <dbReference type="PROSITE" id="PS50075"/>
    </source>
</evidence>
<dbReference type="Gene3D" id="3.90.180.10">
    <property type="entry name" value="Medium-chain alcohol dehydrogenases, catalytic domain"/>
    <property type="match status" value="1"/>
</dbReference>
<comment type="pathway">
    <text evidence="1">Antibiotic biosynthesis.</text>
</comment>
<evidence type="ECO:0000256" key="40">
    <source>
        <dbReference type="ARBA" id="ARBA00048691"/>
    </source>
</evidence>
<keyword evidence="58" id="KW-1185">Reference proteome</keyword>
<dbReference type="InterPro" id="IPR016035">
    <property type="entry name" value="Acyl_Trfase/lysoPLipase"/>
</dbReference>
<evidence type="ECO:0000256" key="37">
    <source>
        <dbReference type="ARBA" id="ARBA00048506"/>
    </source>
</evidence>
<keyword evidence="11" id="KW-0012">Acyltransferase</keyword>
<dbReference type="CDD" id="cd00833">
    <property type="entry name" value="PKS"/>
    <property type="match status" value="1"/>
</dbReference>
<keyword evidence="7" id="KW-0663">Pyridoxal phosphate</keyword>
<dbReference type="EMBL" id="AP018448">
    <property type="protein sequence ID" value="BBC31492.1"/>
    <property type="molecule type" value="Genomic_DNA"/>
</dbReference>
<sequence>MTPRPQNGPTRTKSSVNDTTESTVPQPDLAEALRRSLLANEQLKRRNLQLVSAAREPVAVVAMACRLPGGVRSPEELWRLVATGTDAVGDFPADRGWDLDRMTDPDDGRAWQGGFVEDAAGFDAGFFGISDREALAMDPQQRLLLETAWETVERAGIVPAALRNSRTGVFVGTAAQAYLPPVDQPAPSVAGYRLQGGLTSIASGRIAYTLGLNGPAVTVDTACSSSLTALHLAVRSLRSGECTLALAGGATVMATPEVFVEFGRQRGLAVDGRCKAFGDGADGTGFAEGVGLLLLERLSDARANGHPVLAVIRGSAINQDGASNGLTAPNGPAQEQVIRQALADAGVTPSDVDAVEAHGTGTALGDPIEANALINTYGKDRPADRPLWLGSLKSNIGHTQAAAGVAGVIKTVMALLHGELPRTLHADVPSAKVDWSRGAVRLLTGHRPWPDSGRPRRAGVSSFGISGTNAHLVLEEATGRENVRGASATEATAGRARNQSTAPGGAAAVAATPGKAAAVAAPGKAAAVAAPGRAHGVSVPAAAQGEGRREPVSAEAPEEPVPSSAPPMALPGIVWPLSAASPGGLRAQAAQLSRLASDTPDADLDAVGHALATTRAHLDHRAVVTAPDRAALLAGLDALTGDRPAAGLTRGVRAVTGRTAFLFSGQGSQWAGMGRELYAHSPVFAEALDEACAHLDPHLPRPLREVMFAEAEAVEEATLLDRTDFTQAALFALEVALYWTVEHLGPRPDFVAGHSIGEIAAAHVAGVMSLTDAARLVAARGRLMRSLPDTGAMIAIGAGEEEVLATLAGHERQVSVAAVNAPSSTVISGDRDTVTRVAEHWRDRGRRVNRLRVSHAFHSPHVDAVLDELVGVAAELDLRPPSVPVVSTLTGTALTSDEACSPDYWARHARGSVRFADAVAWLRDQGTTTFLEIGPDAVLTALGQGQTGPAEDSRSGAPDIAWTPTLRKRRDEVRVLGAALTRLHVRGAELDWPRLLPHVARAERVELPTYPFQRRSYWLRTPPPRQQVGAGGLTPLTHPFLTAGLDVAGQRDRVFTGSLSTEAHPWLSDHVVGGAATIAGATTAEIVLSAGSALGHGRLDELSLHTPLPLPARAAVDIQVRVGPPTADGRRPVDFYFRLPAGQADRVEPLDGGRLDDGAPEWTRHATGVLAPADGSRPDWPDLRAWPPADAEPVDLDALHKHLAEQDVALGPAFQRITAAWRRADDVYVEAALPADSPETRAGHALHPTLLDAGLQASLVATLPTAEDERQPRMLFSLGGLTLHDTSGVTAVRGHLSTTTDASAPSGHSRHSLRLADATGRPVATVDSLELRPVGTGTTGRRRPRPYHLDWREYVPASDVPQRGVRWIVPEGNSPRPWRALALADADSRVFGDVGEALDALEAGPDHEVTVLAHPGCAERPDGGSPAAGIPYDVHGSTRDLLASVQQWLADERTRERTLVVLTHGAVATEPGEDVPGLAQSPAWGLLRTTQTEHPGRFVLLDVDGHDESWRSVPAVATALADGEPQLALRRGGLKAPRLAETDLAATLVPPAGQRAWHLTLREHPTGSLDDLLLAPCPESEAPLAAGQVRVAVRAAGVNFRDVLIPLGMYPGPGRIGTEISGVVVESGPGVDDLRPGDRVTGLVPGGAMGTLAVADHRTLVRIPEGWTFAEAATVPGAFVTAWQGLVDVAGLGPGDTVLVHAAAGGVGMAAVQIARHLGADVYATAHPGKHATLRALGLDDSRIASSRDTAFERRFRAATDGRGVDVVLHSLSGALTDASLRLLAPGGRLVDLGRTAHGVPDHPDERRRPYELRIDPDHVSGTLTHLAELFRDGTLAPLPVTALDIRQAPRALRLMRDAAHTGKIVLTVPRPLDPDGTVLVTGGTGTLGALVARHLVTEHRARRLLLASRRGTDAPGAVELRAELAALGAEVTVAACDTADPDALAALLDTVPGEHPLTAVVHTAGTVDPGPVRELTADQVDGVLRPKADAAWHLHRLTRHLDLAAFVLYSSSVGVLGLAGQGNYAAANTFLDALAAHRRGNGLPATALAWGMWGERSAMGERLGADGIHQVLGAGLAPIPTAEGLARFDAAVGTGADSHLAALIPARLDLDALRAQGLVRLLSDLTAPSASRPTAAPGVARRVAGLSEAERRRFLLELVTDHASAVLSHPDPGALTADTGFRSLGFDSVTSVEMSNRLAAATGLSLPATAVFDHPTPAALAGHLGERLADIGDPATPTAPEADRRERPEGPLGTLLRQAVAQGRVGEGVGVLAAAARLRPAFSHPPLPEHTPTATWLRRAGRPALICVDSFIPAAANLTYQRLAVALETRYDVAAVQLPGYREGEPLPDTADAVAEAVATAVEGCAGGEPFTLVGFSTGGLVAHATAHRLAARGIRPEAVVLIDTLPPGSLTTAAAADILREWAGAQGEFWSRDDTGLTAMGWYLDLFGNHWTPVAPDAPVHLVQAAQQVPSAPDGAWARLWEGLATRTSTPGSHFGLLTEYVTDTARTLTDLLGSDRATPSS</sequence>
<comment type="catalytic activity">
    <reaction evidence="20">
        <text>(3R)-hydroxybutanoyl-[ACP] = (2E)-butenoyl-[ACP] + H2O</text>
        <dbReference type="Rhea" id="RHEA:41808"/>
        <dbReference type="Rhea" id="RHEA-COMP:9626"/>
        <dbReference type="Rhea" id="RHEA-COMP:9627"/>
        <dbReference type="ChEBI" id="CHEBI:15377"/>
        <dbReference type="ChEBI" id="CHEBI:78451"/>
        <dbReference type="ChEBI" id="CHEBI:78453"/>
    </reaction>
    <physiologicalReaction direction="left-to-right" evidence="20">
        <dbReference type="Rhea" id="RHEA:41809"/>
    </physiologicalReaction>
</comment>
<dbReference type="SUPFAM" id="SSF51735">
    <property type="entry name" value="NAD(P)-binding Rossmann-fold domains"/>
    <property type="match status" value="3"/>
</dbReference>
<comment type="catalytic activity">
    <reaction evidence="14">
        <text>(3R)-hydroxyhexanoyl-[ACP] = (2E)-hexenoyl-[ACP] + H2O</text>
        <dbReference type="Rhea" id="RHEA:41828"/>
        <dbReference type="Rhea" id="RHEA-COMP:9630"/>
        <dbReference type="Rhea" id="RHEA-COMP:9631"/>
        <dbReference type="ChEBI" id="CHEBI:15377"/>
        <dbReference type="ChEBI" id="CHEBI:78457"/>
        <dbReference type="ChEBI" id="CHEBI:78458"/>
    </reaction>
    <physiologicalReaction direction="left-to-right" evidence="14">
        <dbReference type="Rhea" id="RHEA:41829"/>
    </physiologicalReaction>
</comment>
<evidence type="ECO:0000256" key="46">
    <source>
        <dbReference type="ARBA" id="ARBA00049263"/>
    </source>
</evidence>
<evidence type="ECO:0000256" key="25">
    <source>
        <dbReference type="ARBA" id="ARBA00047440"/>
    </source>
</evidence>
<dbReference type="PANTHER" id="PTHR43775">
    <property type="entry name" value="FATTY ACID SYNTHASE"/>
    <property type="match status" value="1"/>
</dbReference>
<evidence type="ECO:0000256" key="42">
    <source>
        <dbReference type="ARBA" id="ARBA00048935"/>
    </source>
</evidence>
<dbReference type="InterPro" id="IPR002364">
    <property type="entry name" value="Quin_OxRdtase/zeta-crystal_CS"/>
</dbReference>
<dbReference type="Pfam" id="PF08240">
    <property type="entry name" value="ADH_N"/>
    <property type="match status" value="1"/>
</dbReference>
<evidence type="ECO:0000256" key="44">
    <source>
        <dbReference type="ARBA" id="ARBA00049109"/>
    </source>
</evidence>
<dbReference type="Gene3D" id="3.40.47.10">
    <property type="match status" value="1"/>
</dbReference>
<feature type="domain" description="Carrier" evidence="54">
    <location>
        <begin position="2154"/>
        <end position="2229"/>
    </location>
</feature>
<evidence type="ECO:0000256" key="16">
    <source>
        <dbReference type="ARBA" id="ARBA00023394"/>
    </source>
</evidence>
<comment type="function">
    <text evidence="21">Fatty acid synthetase is a multifunctional enzyme that catalyzes the de novo biosynthesis of long-chain saturated fatty acids starting from acetyl-CoA and malonyl-CoA in the presence of NADPH. This multifunctional protein contains 7 catalytic activities and a site for the binding of the prosthetic group 4'-phosphopantetheine of the acyl carrier protein ([ACP]) domain.</text>
</comment>
<keyword evidence="9" id="KW-0456">Lyase</keyword>
<dbReference type="Pfam" id="PF22621">
    <property type="entry name" value="CurL-like_PKS_C"/>
    <property type="match status" value="1"/>
</dbReference>
<protein>
    <submittedName>
        <fullName evidence="57">Uncharacterized protein</fullName>
    </submittedName>
</protein>
<dbReference type="InterPro" id="IPR057326">
    <property type="entry name" value="KR_dom"/>
</dbReference>
<dbReference type="Gene3D" id="3.40.50.11460">
    <property type="match status" value="1"/>
</dbReference>
<name>A0ABN5VE26_9ACTN</name>
<dbReference type="InterPro" id="IPR055123">
    <property type="entry name" value="SpnB-like_Rossmann"/>
</dbReference>
<evidence type="ECO:0000259" key="55">
    <source>
        <dbReference type="PROSITE" id="PS52004"/>
    </source>
</evidence>
<proteinExistence type="predicted"/>
<comment type="catalytic activity">
    <reaction evidence="41">
        <text>hexadecanoyl-[ACP] + H2O = hexadecanoate + holo-[ACP] + H(+)</text>
        <dbReference type="Rhea" id="RHEA:41932"/>
        <dbReference type="Rhea" id="RHEA-COMP:9652"/>
        <dbReference type="Rhea" id="RHEA-COMP:9685"/>
        <dbReference type="ChEBI" id="CHEBI:7896"/>
        <dbReference type="ChEBI" id="CHEBI:15377"/>
        <dbReference type="ChEBI" id="CHEBI:15378"/>
        <dbReference type="ChEBI" id="CHEBI:64479"/>
        <dbReference type="ChEBI" id="CHEBI:78483"/>
        <dbReference type="EC" id="3.1.2.14"/>
    </reaction>
    <physiologicalReaction direction="left-to-right" evidence="41">
        <dbReference type="Rhea" id="RHEA:41933"/>
    </physiologicalReaction>
</comment>
<comment type="catalytic activity">
    <reaction evidence="47">
        <text>3-oxohexadecanoyl-[ACP] + NADPH + H(+) = (3R)-hydroxyhexadecanoyl-[ACP] + NADP(+)</text>
        <dbReference type="Rhea" id="RHEA:41904"/>
        <dbReference type="Rhea" id="RHEA-COMP:9649"/>
        <dbReference type="Rhea" id="RHEA-COMP:9650"/>
        <dbReference type="ChEBI" id="CHEBI:15378"/>
        <dbReference type="ChEBI" id="CHEBI:57783"/>
        <dbReference type="ChEBI" id="CHEBI:58349"/>
        <dbReference type="ChEBI" id="CHEBI:78478"/>
        <dbReference type="ChEBI" id="CHEBI:78480"/>
    </reaction>
    <physiologicalReaction direction="left-to-right" evidence="47">
        <dbReference type="Rhea" id="RHEA:41905"/>
    </physiologicalReaction>
</comment>
<dbReference type="SMART" id="SM00829">
    <property type="entry name" value="PKS_ER"/>
    <property type="match status" value="1"/>
</dbReference>
<evidence type="ECO:0000256" key="11">
    <source>
        <dbReference type="ARBA" id="ARBA00023315"/>
    </source>
</evidence>
<dbReference type="Pfam" id="PF02801">
    <property type="entry name" value="Ketoacyl-synt_C"/>
    <property type="match status" value="1"/>
</dbReference>
<dbReference type="InterPro" id="IPR050091">
    <property type="entry name" value="PKS_NRPS_Biosynth_Enz"/>
</dbReference>
<evidence type="ECO:0000256" key="20">
    <source>
        <dbReference type="ARBA" id="ARBA00023402"/>
    </source>
</evidence>
<comment type="catalytic activity">
    <reaction evidence="51">
        <text>octanoyl-[ACP] + malonyl-[ACP] + H(+) = 3-oxodecanoyl-[ACP] + holo-[ACP] + CO2</text>
        <dbReference type="Rhea" id="RHEA:41852"/>
        <dbReference type="Rhea" id="RHEA-COMP:9623"/>
        <dbReference type="Rhea" id="RHEA-COMP:9636"/>
        <dbReference type="Rhea" id="RHEA-COMP:9637"/>
        <dbReference type="Rhea" id="RHEA-COMP:9685"/>
        <dbReference type="ChEBI" id="CHEBI:15378"/>
        <dbReference type="ChEBI" id="CHEBI:16526"/>
        <dbReference type="ChEBI" id="CHEBI:64479"/>
        <dbReference type="ChEBI" id="CHEBI:78449"/>
        <dbReference type="ChEBI" id="CHEBI:78463"/>
        <dbReference type="ChEBI" id="CHEBI:78464"/>
    </reaction>
    <physiologicalReaction direction="left-to-right" evidence="51">
        <dbReference type="Rhea" id="RHEA:41853"/>
    </physiologicalReaction>
</comment>
<comment type="catalytic activity">
    <reaction evidence="45">
        <text>(2E)-tetradecenoyl-[ACP] + NADPH + H(+) = tetradecanoyl-[ACP] + NADP(+)</text>
        <dbReference type="Rhea" id="RHEA:41896"/>
        <dbReference type="Rhea" id="RHEA-COMP:9647"/>
        <dbReference type="Rhea" id="RHEA-COMP:9648"/>
        <dbReference type="ChEBI" id="CHEBI:15378"/>
        <dbReference type="ChEBI" id="CHEBI:57783"/>
        <dbReference type="ChEBI" id="CHEBI:58349"/>
        <dbReference type="ChEBI" id="CHEBI:78475"/>
        <dbReference type="ChEBI" id="CHEBI:78477"/>
    </reaction>
    <physiologicalReaction direction="left-to-right" evidence="45">
        <dbReference type="Rhea" id="RHEA:41897"/>
    </physiologicalReaction>
</comment>
<evidence type="ECO:0000256" key="4">
    <source>
        <dbReference type="ARBA" id="ARBA00022553"/>
    </source>
</evidence>
<dbReference type="PROSITE" id="PS01162">
    <property type="entry name" value="QOR_ZETA_CRYSTAL"/>
    <property type="match status" value="1"/>
</dbReference>
<comment type="catalytic activity">
    <reaction evidence="32">
        <text>acetyl-[ACP] + malonyl-[ACP] + H(+) = 3-oxobutanoyl-[ACP] + holo-[ACP] + CO2</text>
        <dbReference type="Rhea" id="RHEA:41800"/>
        <dbReference type="Rhea" id="RHEA-COMP:9621"/>
        <dbReference type="Rhea" id="RHEA-COMP:9623"/>
        <dbReference type="Rhea" id="RHEA-COMP:9625"/>
        <dbReference type="Rhea" id="RHEA-COMP:9685"/>
        <dbReference type="ChEBI" id="CHEBI:15378"/>
        <dbReference type="ChEBI" id="CHEBI:16526"/>
        <dbReference type="ChEBI" id="CHEBI:64479"/>
        <dbReference type="ChEBI" id="CHEBI:78446"/>
        <dbReference type="ChEBI" id="CHEBI:78449"/>
        <dbReference type="ChEBI" id="CHEBI:78450"/>
    </reaction>
    <physiologicalReaction direction="left-to-right" evidence="32">
        <dbReference type="Rhea" id="RHEA:41801"/>
    </physiologicalReaction>
</comment>
<evidence type="ECO:0000256" key="29">
    <source>
        <dbReference type="ARBA" id="ARBA00047810"/>
    </source>
</evidence>
<evidence type="ECO:0000256" key="30">
    <source>
        <dbReference type="ARBA" id="ARBA00047897"/>
    </source>
</evidence>
<evidence type="ECO:0000256" key="17">
    <source>
        <dbReference type="ARBA" id="ARBA00023398"/>
    </source>
</evidence>
<comment type="catalytic activity">
    <reaction evidence="40">
        <text>holo-[ACP] + acetyl-CoA = acetyl-[ACP] + CoA</text>
        <dbReference type="Rhea" id="RHEA:41788"/>
        <dbReference type="Rhea" id="RHEA-COMP:9621"/>
        <dbReference type="Rhea" id="RHEA-COMP:9685"/>
        <dbReference type="ChEBI" id="CHEBI:57287"/>
        <dbReference type="ChEBI" id="CHEBI:57288"/>
        <dbReference type="ChEBI" id="CHEBI:64479"/>
        <dbReference type="ChEBI" id="CHEBI:78446"/>
        <dbReference type="EC" id="2.3.1.38"/>
    </reaction>
    <physiologicalReaction direction="left-to-right" evidence="40">
        <dbReference type="Rhea" id="RHEA:41789"/>
    </physiologicalReaction>
</comment>
<comment type="catalytic activity">
    <reaction evidence="46">
        <text>3-oxododecanoyl-[ACP] + NADPH + H(+) = (3R)-hydroxydodecanoyl-[ACP] + NADP(+)</text>
        <dbReference type="Rhea" id="RHEA:41872"/>
        <dbReference type="Rhea" id="RHEA-COMP:9641"/>
        <dbReference type="Rhea" id="RHEA-COMP:9642"/>
        <dbReference type="ChEBI" id="CHEBI:15378"/>
        <dbReference type="ChEBI" id="CHEBI:57783"/>
        <dbReference type="ChEBI" id="CHEBI:58349"/>
        <dbReference type="ChEBI" id="CHEBI:78469"/>
        <dbReference type="ChEBI" id="CHEBI:78470"/>
    </reaction>
    <physiologicalReaction direction="left-to-right" evidence="46">
        <dbReference type="Rhea" id="RHEA:41873"/>
    </physiologicalReaction>
</comment>
<dbReference type="InterPro" id="IPR013968">
    <property type="entry name" value="PKS_KR"/>
</dbReference>
<dbReference type="Gene3D" id="3.30.70.3290">
    <property type="match status" value="2"/>
</dbReference>
<evidence type="ECO:0000256" key="12">
    <source>
        <dbReference type="ARBA" id="ARBA00023332"/>
    </source>
</evidence>
<dbReference type="SMART" id="SM00826">
    <property type="entry name" value="PKS_DH"/>
    <property type="match status" value="1"/>
</dbReference>
<comment type="catalytic activity">
    <reaction evidence="18">
        <text>(3R)-hydroxyoctadecanoyl-[ACP] = (2E)-octadecenoyl-[ACP] + H2O</text>
        <dbReference type="Rhea" id="RHEA:41924"/>
        <dbReference type="Rhea" id="RHEA-COMP:9654"/>
        <dbReference type="Rhea" id="RHEA-COMP:9655"/>
        <dbReference type="ChEBI" id="CHEBI:15377"/>
        <dbReference type="ChEBI" id="CHEBI:78488"/>
        <dbReference type="ChEBI" id="CHEBI:78489"/>
    </reaction>
    <physiologicalReaction direction="left-to-right" evidence="18">
        <dbReference type="Rhea" id="RHEA:41925"/>
    </physiologicalReaction>
</comment>
<evidence type="ECO:0000256" key="3">
    <source>
        <dbReference type="ARBA" id="ARBA00022450"/>
    </source>
</evidence>
<dbReference type="InterPro" id="IPR014031">
    <property type="entry name" value="Ketoacyl_synth_C"/>
</dbReference>
<comment type="catalytic activity">
    <reaction evidence="42">
        <text>3-oxotetradecanoyl-[ACP] + NADPH + H(+) = (3R)-hydroxytetradecanoyl-[ACP] + NADP(+)</text>
        <dbReference type="Rhea" id="RHEA:41888"/>
        <dbReference type="Rhea" id="RHEA-COMP:9645"/>
        <dbReference type="Rhea" id="RHEA-COMP:9646"/>
        <dbReference type="ChEBI" id="CHEBI:15378"/>
        <dbReference type="ChEBI" id="CHEBI:57783"/>
        <dbReference type="ChEBI" id="CHEBI:58349"/>
        <dbReference type="ChEBI" id="CHEBI:78473"/>
        <dbReference type="ChEBI" id="CHEBI:78474"/>
    </reaction>
    <physiologicalReaction direction="left-to-right" evidence="42">
        <dbReference type="Rhea" id="RHEA:41889"/>
    </physiologicalReaction>
</comment>
<evidence type="ECO:0000256" key="51">
    <source>
        <dbReference type="ARBA" id="ARBA00049533"/>
    </source>
</evidence>
<feature type="region of interest" description="Disordered" evidence="53">
    <location>
        <begin position="943"/>
        <end position="962"/>
    </location>
</feature>
<comment type="catalytic activity">
    <reaction evidence="17">
        <text>(3R)-hydroxytetradecanoyl-[ACP] = (2E)-tetradecenoyl-[ACP] + H2O</text>
        <dbReference type="Rhea" id="RHEA:41892"/>
        <dbReference type="Rhea" id="RHEA-COMP:9646"/>
        <dbReference type="Rhea" id="RHEA-COMP:9647"/>
        <dbReference type="ChEBI" id="CHEBI:15377"/>
        <dbReference type="ChEBI" id="CHEBI:78474"/>
        <dbReference type="ChEBI" id="CHEBI:78475"/>
    </reaction>
    <physiologicalReaction direction="left-to-right" evidence="17">
        <dbReference type="Rhea" id="RHEA:41893"/>
    </physiologicalReaction>
</comment>
<dbReference type="InterPro" id="IPR001031">
    <property type="entry name" value="Thioesterase"/>
</dbReference>
<comment type="catalytic activity">
    <reaction evidence="23">
        <text>hexanoyl-[ACP] + malonyl-[ACP] + H(+) = 3-oxooctanoyl-[ACP] + holo-[ACP] + CO2</text>
        <dbReference type="Rhea" id="RHEA:41836"/>
        <dbReference type="Rhea" id="RHEA-COMP:9623"/>
        <dbReference type="Rhea" id="RHEA-COMP:9632"/>
        <dbReference type="Rhea" id="RHEA-COMP:9633"/>
        <dbReference type="Rhea" id="RHEA-COMP:9685"/>
        <dbReference type="ChEBI" id="CHEBI:15378"/>
        <dbReference type="ChEBI" id="CHEBI:16526"/>
        <dbReference type="ChEBI" id="CHEBI:64479"/>
        <dbReference type="ChEBI" id="CHEBI:78449"/>
        <dbReference type="ChEBI" id="CHEBI:78459"/>
        <dbReference type="ChEBI" id="CHEBI:78460"/>
    </reaction>
    <physiologicalReaction direction="left-to-right" evidence="23">
        <dbReference type="Rhea" id="RHEA:41837"/>
    </physiologicalReaction>
</comment>
<evidence type="ECO:0000256" key="1">
    <source>
        <dbReference type="ARBA" id="ARBA00004792"/>
    </source>
</evidence>
<comment type="catalytic activity">
    <reaction evidence="26">
        <text>tetradecanoyl-[ACP] + malonyl-[ACP] + H(+) = 3-oxohexadecanoyl-[ACP] + holo-[ACP] + CO2</text>
        <dbReference type="Rhea" id="RHEA:41900"/>
        <dbReference type="Rhea" id="RHEA-COMP:9623"/>
        <dbReference type="Rhea" id="RHEA-COMP:9648"/>
        <dbReference type="Rhea" id="RHEA-COMP:9649"/>
        <dbReference type="Rhea" id="RHEA-COMP:9685"/>
        <dbReference type="ChEBI" id="CHEBI:15378"/>
        <dbReference type="ChEBI" id="CHEBI:16526"/>
        <dbReference type="ChEBI" id="CHEBI:64479"/>
        <dbReference type="ChEBI" id="CHEBI:78449"/>
        <dbReference type="ChEBI" id="CHEBI:78477"/>
        <dbReference type="ChEBI" id="CHEBI:78478"/>
    </reaction>
    <physiologicalReaction direction="left-to-right" evidence="26">
        <dbReference type="Rhea" id="RHEA:41901"/>
    </physiologicalReaction>
</comment>
<dbReference type="Gene3D" id="3.40.366.10">
    <property type="entry name" value="Malonyl-Coenzyme A Acyl Carrier Protein, domain 2"/>
    <property type="match status" value="1"/>
</dbReference>
<feature type="region of interest" description="Disordered" evidence="53">
    <location>
        <begin position="477"/>
        <end position="507"/>
    </location>
</feature>
<evidence type="ECO:0000256" key="7">
    <source>
        <dbReference type="ARBA" id="ARBA00022898"/>
    </source>
</evidence>
<evidence type="ECO:0000256" key="35">
    <source>
        <dbReference type="ARBA" id="ARBA00048289"/>
    </source>
</evidence>
<evidence type="ECO:0000256" key="27">
    <source>
        <dbReference type="ARBA" id="ARBA00047500"/>
    </source>
</evidence>
<feature type="domain" description="PKS/mFAS DH" evidence="56">
    <location>
        <begin position="1038"/>
        <end position="1340"/>
    </location>
</feature>
<dbReference type="Pfam" id="PF21089">
    <property type="entry name" value="PKS_DH_N"/>
    <property type="match status" value="1"/>
</dbReference>
<comment type="catalytic activity">
    <reaction evidence="36">
        <text>(2E)-octenoyl-[ACP] + NADPH + H(+) = octanoyl-[ACP] + NADP(+)</text>
        <dbReference type="Rhea" id="RHEA:41848"/>
        <dbReference type="Rhea" id="RHEA-COMP:9635"/>
        <dbReference type="Rhea" id="RHEA-COMP:9636"/>
        <dbReference type="ChEBI" id="CHEBI:15378"/>
        <dbReference type="ChEBI" id="CHEBI:57783"/>
        <dbReference type="ChEBI" id="CHEBI:58349"/>
        <dbReference type="ChEBI" id="CHEBI:78462"/>
        <dbReference type="ChEBI" id="CHEBI:78463"/>
    </reaction>
    <physiologicalReaction direction="left-to-right" evidence="36">
        <dbReference type="Rhea" id="RHEA:41849"/>
    </physiologicalReaction>
</comment>
<comment type="catalytic activity">
    <reaction evidence="29">
        <text>(2E)-hexadecenoyl-[ACP] + NADPH + H(+) = hexadecanoyl-[ACP] + NADP(+)</text>
        <dbReference type="Rhea" id="RHEA:41912"/>
        <dbReference type="Rhea" id="RHEA-COMP:9651"/>
        <dbReference type="Rhea" id="RHEA-COMP:9652"/>
        <dbReference type="ChEBI" id="CHEBI:15378"/>
        <dbReference type="ChEBI" id="CHEBI:57783"/>
        <dbReference type="ChEBI" id="CHEBI:58349"/>
        <dbReference type="ChEBI" id="CHEBI:78481"/>
        <dbReference type="ChEBI" id="CHEBI:78483"/>
    </reaction>
    <physiologicalReaction direction="left-to-right" evidence="29">
        <dbReference type="Rhea" id="RHEA:41913"/>
    </physiologicalReaction>
</comment>
<evidence type="ECO:0000256" key="28">
    <source>
        <dbReference type="ARBA" id="ARBA00047578"/>
    </source>
</evidence>
<dbReference type="Gene3D" id="3.10.129.110">
    <property type="entry name" value="Polyketide synthase dehydratase"/>
    <property type="match status" value="1"/>
</dbReference>
<feature type="region of interest" description="C-terminal hotdog fold" evidence="52">
    <location>
        <begin position="1191"/>
        <end position="1340"/>
    </location>
</feature>
<comment type="catalytic activity">
    <reaction evidence="19">
        <text>(3R)-hydroxyhexadecanoyl-[ACP] = (2E)-hexadecenoyl-[ACP] + H2O</text>
        <dbReference type="Rhea" id="RHEA:41908"/>
        <dbReference type="Rhea" id="RHEA-COMP:9650"/>
        <dbReference type="Rhea" id="RHEA-COMP:9651"/>
        <dbReference type="ChEBI" id="CHEBI:15377"/>
        <dbReference type="ChEBI" id="CHEBI:78480"/>
        <dbReference type="ChEBI" id="CHEBI:78481"/>
    </reaction>
    <physiologicalReaction direction="left-to-right" evidence="19">
        <dbReference type="Rhea" id="RHEA:41909"/>
    </physiologicalReaction>
</comment>
<evidence type="ECO:0000256" key="36">
    <source>
        <dbReference type="ARBA" id="ARBA00048420"/>
    </source>
</evidence>
<dbReference type="SUPFAM" id="SSF52151">
    <property type="entry name" value="FabD/lysophospholipase-like"/>
    <property type="match status" value="1"/>
</dbReference>
<dbReference type="SMART" id="SM00823">
    <property type="entry name" value="PKS_PP"/>
    <property type="match status" value="1"/>
</dbReference>
<dbReference type="SUPFAM" id="SSF55048">
    <property type="entry name" value="Probable ACP-binding domain of malonyl-CoA ACP transacylase"/>
    <property type="match status" value="1"/>
</dbReference>
<dbReference type="InterPro" id="IPR013154">
    <property type="entry name" value="ADH-like_N"/>
</dbReference>
<dbReference type="SMART" id="SM00822">
    <property type="entry name" value="PKS_KR"/>
    <property type="match status" value="1"/>
</dbReference>
<dbReference type="InterPro" id="IPR020802">
    <property type="entry name" value="TesA-like"/>
</dbReference>
<dbReference type="SUPFAM" id="SSF47336">
    <property type="entry name" value="ACP-like"/>
    <property type="match status" value="1"/>
</dbReference>
<dbReference type="Pfam" id="PF14765">
    <property type="entry name" value="PS-DH"/>
    <property type="match status" value="1"/>
</dbReference>
<evidence type="ECO:0000313" key="57">
    <source>
        <dbReference type="EMBL" id="BBC31492.1"/>
    </source>
</evidence>
<comment type="catalytic activity">
    <reaction evidence="50">
        <text>(2E)-decenoyl-[ACP] + NADPH + H(+) = decanoyl-[ACP] + NADP(+)</text>
        <dbReference type="Rhea" id="RHEA:41864"/>
        <dbReference type="Rhea" id="RHEA-COMP:9639"/>
        <dbReference type="Rhea" id="RHEA-COMP:9640"/>
        <dbReference type="ChEBI" id="CHEBI:15378"/>
        <dbReference type="ChEBI" id="CHEBI:57783"/>
        <dbReference type="ChEBI" id="CHEBI:58349"/>
        <dbReference type="ChEBI" id="CHEBI:78467"/>
        <dbReference type="ChEBI" id="CHEBI:78468"/>
    </reaction>
    <physiologicalReaction direction="left-to-right" evidence="50">
        <dbReference type="Rhea" id="RHEA:41865"/>
    </physiologicalReaction>
</comment>
<dbReference type="InterPro" id="IPR001227">
    <property type="entry name" value="Ac_transferase_dom_sf"/>
</dbReference>
<evidence type="ECO:0000256" key="8">
    <source>
        <dbReference type="ARBA" id="ARBA00023194"/>
    </source>
</evidence>
<comment type="catalytic activity">
    <reaction evidence="39">
        <text>a 2,3-saturated acyl-[ACP] + NADP(+) = a (2E)-enoyl-[ACP] + NADPH + H(+)</text>
        <dbReference type="Rhea" id="RHEA:22564"/>
        <dbReference type="Rhea" id="RHEA-COMP:9925"/>
        <dbReference type="Rhea" id="RHEA-COMP:9926"/>
        <dbReference type="ChEBI" id="CHEBI:15378"/>
        <dbReference type="ChEBI" id="CHEBI:57783"/>
        <dbReference type="ChEBI" id="CHEBI:58349"/>
        <dbReference type="ChEBI" id="CHEBI:78784"/>
        <dbReference type="ChEBI" id="CHEBI:78785"/>
        <dbReference type="EC" id="1.3.1.39"/>
    </reaction>
    <physiologicalReaction direction="right-to-left" evidence="39">
        <dbReference type="Rhea" id="RHEA:22566"/>
    </physiologicalReaction>
</comment>
<dbReference type="InterPro" id="IPR006162">
    <property type="entry name" value="Ppantetheine_attach_site"/>
</dbReference>
<dbReference type="Pfam" id="PF00975">
    <property type="entry name" value="Thioesterase"/>
    <property type="match status" value="1"/>
</dbReference>
<feature type="compositionally biased region" description="Polar residues" evidence="53">
    <location>
        <begin position="1"/>
        <end position="25"/>
    </location>
</feature>
<evidence type="ECO:0000256" key="9">
    <source>
        <dbReference type="ARBA" id="ARBA00023239"/>
    </source>
</evidence>
<dbReference type="Proteomes" id="UP001321542">
    <property type="component" value="Chromosome"/>
</dbReference>
<comment type="catalytic activity">
    <reaction evidence="48">
        <text>3-oxooctanoyl-[ACP] + NADPH + H(+) = (3R)-hydroxyoctanoyl-[ACP] + NADP(+)</text>
        <dbReference type="Rhea" id="RHEA:41840"/>
        <dbReference type="Rhea" id="RHEA-COMP:9633"/>
        <dbReference type="Rhea" id="RHEA-COMP:9634"/>
        <dbReference type="ChEBI" id="CHEBI:15378"/>
        <dbReference type="ChEBI" id="CHEBI:57783"/>
        <dbReference type="ChEBI" id="CHEBI:58349"/>
        <dbReference type="ChEBI" id="CHEBI:78460"/>
        <dbReference type="ChEBI" id="CHEBI:78461"/>
    </reaction>
    <physiologicalReaction direction="left-to-right" evidence="48">
        <dbReference type="Rhea" id="RHEA:41841"/>
    </physiologicalReaction>
</comment>
<dbReference type="PROSITE" id="PS52004">
    <property type="entry name" value="KS3_2"/>
    <property type="match status" value="1"/>
</dbReference>
<dbReference type="InterPro" id="IPR049551">
    <property type="entry name" value="PKS_DH_C"/>
</dbReference>
<dbReference type="InterPro" id="IPR020841">
    <property type="entry name" value="PKS_Beta-ketoAc_synthase_dom"/>
</dbReference>
<dbReference type="InterPro" id="IPR020843">
    <property type="entry name" value="ER"/>
</dbReference>
<dbReference type="SUPFAM" id="SSF53474">
    <property type="entry name" value="alpha/beta-Hydrolases"/>
    <property type="match status" value="1"/>
</dbReference>
<feature type="region of interest" description="Disordered" evidence="53">
    <location>
        <begin position="2230"/>
        <end position="2252"/>
    </location>
</feature>
<feature type="domain" description="Ketosynthase family 3 (KS3)" evidence="55">
    <location>
        <begin position="55"/>
        <end position="476"/>
    </location>
</feature>
<evidence type="ECO:0000256" key="34">
    <source>
        <dbReference type="ARBA" id="ARBA00048281"/>
    </source>
</evidence>
<dbReference type="Pfam" id="PF22953">
    <property type="entry name" value="SpnB_Rossmann"/>
    <property type="match status" value="1"/>
</dbReference>
<dbReference type="InterPro" id="IPR029058">
    <property type="entry name" value="AB_hydrolase_fold"/>
</dbReference>
<evidence type="ECO:0000256" key="23">
    <source>
        <dbReference type="ARBA" id="ARBA00047394"/>
    </source>
</evidence>
<gene>
    <name evidence="57" type="ORF">SGFS_027860</name>
</gene>
<comment type="catalytic activity">
    <reaction evidence="44">
        <text>decanoyl-[ACP] + malonyl-[ACP] + H(+) = 3-oxododecanoyl-[ACP] + holo-[ACP] + CO2</text>
        <dbReference type="Rhea" id="RHEA:41868"/>
        <dbReference type="Rhea" id="RHEA-COMP:9623"/>
        <dbReference type="Rhea" id="RHEA-COMP:9640"/>
        <dbReference type="Rhea" id="RHEA-COMP:9641"/>
        <dbReference type="Rhea" id="RHEA-COMP:9685"/>
        <dbReference type="ChEBI" id="CHEBI:15378"/>
        <dbReference type="ChEBI" id="CHEBI:16526"/>
        <dbReference type="ChEBI" id="CHEBI:64479"/>
        <dbReference type="ChEBI" id="CHEBI:78449"/>
        <dbReference type="ChEBI" id="CHEBI:78468"/>
        <dbReference type="ChEBI" id="CHEBI:78469"/>
    </reaction>
    <physiologicalReaction direction="left-to-right" evidence="44">
        <dbReference type="Rhea" id="RHEA:41869"/>
    </physiologicalReaction>
</comment>
<keyword evidence="4" id="KW-0597">Phosphoprotein</keyword>
<evidence type="ECO:0000256" key="53">
    <source>
        <dbReference type="SAM" id="MobiDB-lite"/>
    </source>
</evidence>
<evidence type="ECO:0000256" key="47">
    <source>
        <dbReference type="ARBA" id="ARBA00049414"/>
    </source>
</evidence>
<comment type="catalytic activity">
    <reaction evidence="12">
        <text>(3R)-hydroxyoctanoyl-[ACP] = (2E)-octenoyl-[ACP] + H2O</text>
        <dbReference type="Rhea" id="RHEA:41844"/>
        <dbReference type="Rhea" id="RHEA-COMP:9634"/>
        <dbReference type="Rhea" id="RHEA-COMP:9635"/>
        <dbReference type="ChEBI" id="CHEBI:15377"/>
        <dbReference type="ChEBI" id="CHEBI:78461"/>
        <dbReference type="ChEBI" id="CHEBI:78462"/>
    </reaction>
    <physiologicalReaction direction="left-to-right" evidence="12">
        <dbReference type="Rhea" id="RHEA:41845"/>
    </physiologicalReaction>
</comment>
<evidence type="ECO:0000256" key="6">
    <source>
        <dbReference type="ARBA" id="ARBA00022799"/>
    </source>
</evidence>
<reference evidence="57 58" key="1">
    <citation type="journal article" date="2010" name="ChemBioChem">
        <title>Cloning and characterization of the biosynthetic gene cluster of 16-membered macrolide antibiotic FD-891: involvement of a dual functional cytochrome P450 monooxygenase catalyzing epoxidation and hydroxylation.</title>
        <authorList>
            <person name="Kudo F."/>
            <person name="Motegi A."/>
            <person name="Mizoue K."/>
            <person name="Eguchi T."/>
        </authorList>
    </citation>
    <scope>NUCLEOTIDE SEQUENCE [LARGE SCALE GENOMIC DNA]</scope>
    <source>
        <strain evidence="57 58">A-8890</strain>
    </source>
</reference>
<dbReference type="PROSITE" id="PS00606">
    <property type="entry name" value="KS3_1"/>
    <property type="match status" value="1"/>
</dbReference>
<dbReference type="Gene3D" id="1.10.1200.10">
    <property type="entry name" value="ACP-like"/>
    <property type="match status" value="1"/>
</dbReference>
<feature type="region of interest" description="Disordered" evidence="53">
    <location>
        <begin position="1"/>
        <end position="26"/>
    </location>
</feature>
<evidence type="ECO:0000313" key="58">
    <source>
        <dbReference type="Proteomes" id="UP001321542"/>
    </source>
</evidence>
<dbReference type="Pfam" id="PF00550">
    <property type="entry name" value="PP-binding"/>
    <property type="match status" value="1"/>
</dbReference>
<comment type="catalytic activity">
    <reaction evidence="35">
        <text>tetradecanoyl-[ACP] + H2O = tetradecanoate + holo-[ACP] + H(+)</text>
        <dbReference type="Rhea" id="RHEA:30123"/>
        <dbReference type="Rhea" id="RHEA-COMP:9648"/>
        <dbReference type="Rhea" id="RHEA-COMP:9685"/>
        <dbReference type="ChEBI" id="CHEBI:15377"/>
        <dbReference type="ChEBI" id="CHEBI:15378"/>
        <dbReference type="ChEBI" id="CHEBI:30807"/>
        <dbReference type="ChEBI" id="CHEBI:64479"/>
        <dbReference type="ChEBI" id="CHEBI:78477"/>
        <dbReference type="EC" id="3.1.2.14"/>
    </reaction>
    <physiologicalReaction direction="left-to-right" evidence="35">
        <dbReference type="Rhea" id="RHEA:30124"/>
    </physiologicalReaction>
</comment>
<dbReference type="InterPro" id="IPR016039">
    <property type="entry name" value="Thiolase-like"/>
</dbReference>
<comment type="catalytic activity">
    <reaction evidence="31">
        <text>3-oxobutanoyl-[ACP] + NADPH + H(+) = (3R)-hydroxybutanoyl-[ACP] + NADP(+)</text>
        <dbReference type="Rhea" id="RHEA:41804"/>
        <dbReference type="Rhea" id="RHEA-COMP:9625"/>
        <dbReference type="Rhea" id="RHEA-COMP:9626"/>
        <dbReference type="ChEBI" id="CHEBI:15378"/>
        <dbReference type="ChEBI" id="CHEBI:57783"/>
        <dbReference type="ChEBI" id="CHEBI:58349"/>
        <dbReference type="ChEBI" id="CHEBI:78450"/>
        <dbReference type="ChEBI" id="CHEBI:78451"/>
    </reaction>
    <physiologicalReaction direction="left-to-right" evidence="31">
        <dbReference type="Rhea" id="RHEA:41805"/>
    </physiologicalReaction>
</comment>
<dbReference type="SMART" id="SM00827">
    <property type="entry name" value="PKS_AT"/>
    <property type="match status" value="1"/>
</dbReference>
<dbReference type="InterPro" id="IPR011032">
    <property type="entry name" value="GroES-like_sf"/>
</dbReference>
<dbReference type="SUPFAM" id="SSF53901">
    <property type="entry name" value="Thiolase-like"/>
    <property type="match status" value="1"/>
</dbReference>
<comment type="catalytic activity">
    <reaction evidence="24">
        <text>a (3R)-hydroxyacyl-[ACP] + NADP(+) = a 3-oxoacyl-[ACP] + NADPH + H(+)</text>
        <dbReference type="Rhea" id="RHEA:17397"/>
        <dbReference type="Rhea" id="RHEA-COMP:9916"/>
        <dbReference type="Rhea" id="RHEA-COMP:9945"/>
        <dbReference type="ChEBI" id="CHEBI:15378"/>
        <dbReference type="ChEBI" id="CHEBI:57783"/>
        <dbReference type="ChEBI" id="CHEBI:58349"/>
        <dbReference type="ChEBI" id="CHEBI:78776"/>
        <dbReference type="ChEBI" id="CHEBI:78827"/>
        <dbReference type="EC" id="1.1.1.100"/>
    </reaction>
    <physiologicalReaction direction="right-to-left" evidence="24">
        <dbReference type="Rhea" id="RHEA:17399"/>
    </physiologicalReaction>
</comment>
<dbReference type="InterPro" id="IPR049552">
    <property type="entry name" value="PKS_DH_N"/>
</dbReference>
<dbReference type="SUPFAM" id="SSF50129">
    <property type="entry name" value="GroES-like"/>
    <property type="match status" value="1"/>
</dbReference>
<evidence type="ECO:0000256" key="22">
    <source>
        <dbReference type="ARBA" id="ARBA00047300"/>
    </source>
</evidence>
<evidence type="ECO:0000256" key="13">
    <source>
        <dbReference type="ARBA" id="ARBA00023351"/>
    </source>
</evidence>
<dbReference type="Pfam" id="PF13602">
    <property type="entry name" value="ADH_zinc_N_2"/>
    <property type="match status" value="1"/>
</dbReference>
<evidence type="ECO:0000256" key="24">
    <source>
        <dbReference type="ARBA" id="ARBA00047400"/>
    </source>
</evidence>
<dbReference type="SMART" id="SM00824">
    <property type="entry name" value="PKS_TE"/>
    <property type="match status" value="1"/>
</dbReference>
<evidence type="ECO:0000256" key="31">
    <source>
        <dbReference type="ARBA" id="ARBA00047953"/>
    </source>
</evidence>
<organism evidence="57 58">
    <name type="scientific">Streptomyces graminofaciens</name>
    <dbReference type="NCBI Taxonomy" id="68212"/>
    <lineage>
        <taxon>Bacteria</taxon>
        <taxon>Bacillati</taxon>
        <taxon>Actinomycetota</taxon>
        <taxon>Actinomycetes</taxon>
        <taxon>Kitasatosporales</taxon>
        <taxon>Streptomycetaceae</taxon>
        <taxon>Streptomyces</taxon>
    </lineage>
</organism>
<comment type="catalytic activity">
    <reaction evidence="33">
        <text>hexadecanoyl-[ACP] + malonyl-[ACP] + H(+) = 3-oxooctadecanoyl-[ACP] + holo-[ACP] + CO2</text>
        <dbReference type="Rhea" id="RHEA:41916"/>
        <dbReference type="Rhea" id="RHEA-COMP:9623"/>
        <dbReference type="Rhea" id="RHEA-COMP:9652"/>
        <dbReference type="Rhea" id="RHEA-COMP:9653"/>
        <dbReference type="Rhea" id="RHEA-COMP:9685"/>
        <dbReference type="ChEBI" id="CHEBI:15378"/>
        <dbReference type="ChEBI" id="CHEBI:16526"/>
        <dbReference type="ChEBI" id="CHEBI:64479"/>
        <dbReference type="ChEBI" id="CHEBI:78449"/>
        <dbReference type="ChEBI" id="CHEBI:78483"/>
        <dbReference type="ChEBI" id="CHEBI:78487"/>
    </reaction>
    <physiologicalReaction direction="left-to-right" evidence="33">
        <dbReference type="Rhea" id="RHEA:41917"/>
    </physiologicalReaction>
</comment>
<evidence type="ECO:0000256" key="38">
    <source>
        <dbReference type="ARBA" id="ARBA00048571"/>
    </source>
</evidence>
<dbReference type="CDD" id="cd05195">
    <property type="entry name" value="enoyl_red"/>
    <property type="match status" value="1"/>
</dbReference>
<dbReference type="InterPro" id="IPR009081">
    <property type="entry name" value="PP-bd_ACP"/>
</dbReference>
<evidence type="ECO:0000256" key="19">
    <source>
        <dbReference type="ARBA" id="ARBA00023401"/>
    </source>
</evidence>
<dbReference type="Pfam" id="PF00109">
    <property type="entry name" value="ketoacyl-synt"/>
    <property type="match status" value="1"/>
</dbReference>
<dbReference type="Gene3D" id="3.40.50.720">
    <property type="entry name" value="NAD(P)-binding Rossmann-like Domain"/>
    <property type="match status" value="1"/>
</dbReference>
<evidence type="ECO:0000256" key="45">
    <source>
        <dbReference type="ARBA" id="ARBA00049171"/>
    </source>
</evidence>
<evidence type="ECO:0000256" key="15">
    <source>
        <dbReference type="ARBA" id="ARBA00023388"/>
    </source>
</evidence>
<dbReference type="PROSITE" id="PS00012">
    <property type="entry name" value="PHOSPHOPANTETHEINE"/>
    <property type="match status" value="1"/>
</dbReference>
<dbReference type="SMART" id="SM00825">
    <property type="entry name" value="PKS_KS"/>
    <property type="match status" value="1"/>
</dbReference>
<comment type="catalytic activity">
    <reaction evidence="49">
        <text>butanoyl-[ACP] + malonyl-[ACP] + H(+) = 3-oxohexanoyl-[ACP] + holo-[ACP] + CO2</text>
        <dbReference type="Rhea" id="RHEA:41820"/>
        <dbReference type="Rhea" id="RHEA-COMP:9623"/>
        <dbReference type="Rhea" id="RHEA-COMP:9628"/>
        <dbReference type="Rhea" id="RHEA-COMP:9629"/>
        <dbReference type="Rhea" id="RHEA-COMP:9685"/>
        <dbReference type="ChEBI" id="CHEBI:15378"/>
        <dbReference type="ChEBI" id="CHEBI:16526"/>
        <dbReference type="ChEBI" id="CHEBI:64479"/>
        <dbReference type="ChEBI" id="CHEBI:78449"/>
        <dbReference type="ChEBI" id="CHEBI:78454"/>
        <dbReference type="ChEBI" id="CHEBI:78456"/>
    </reaction>
    <physiologicalReaction direction="left-to-right" evidence="49">
        <dbReference type="Rhea" id="RHEA:41821"/>
    </physiologicalReaction>
</comment>
<evidence type="ECO:0000256" key="21">
    <source>
        <dbReference type="ARBA" id="ARBA00023442"/>
    </source>
</evidence>
<dbReference type="Pfam" id="PF08659">
    <property type="entry name" value="KR"/>
    <property type="match status" value="1"/>
</dbReference>
<dbReference type="InterPro" id="IPR020806">
    <property type="entry name" value="PKS_PP-bd"/>
</dbReference>